<dbReference type="PANTHER" id="PTHR14604">
    <property type="entry name" value="WD40 REPEAT PF20"/>
    <property type="match status" value="1"/>
</dbReference>
<dbReference type="InterPro" id="IPR019775">
    <property type="entry name" value="WD40_repeat_CS"/>
</dbReference>
<dbReference type="PROSITE" id="PS00678">
    <property type="entry name" value="WD_REPEATS_1"/>
    <property type="match status" value="4"/>
</dbReference>
<sequence>MPGLCVQQSWDQYLFKNRPTDGPPNSFYRSLYPKIIQDIEIWDKSSLECLKVLTGHTGSVLCLQYDERVIVTGSSDSTVRVWDVNTGEVLNTLIHHNEAVLHLRFSNGLMVTCSKDRSIAVWDMASATDITLRRVLVGHRAAVNVVDFDDKYIVSASGDRTIKVWSTSTCEFVRTLNGHKRGIACLQYRDRLVVSGSSDNTIRLWDIECGACLRVLEGHEELVRCIRFDNKRIVSGAYDGKIKVWDLQAALDPRAPASTLCLRTLVGFLVLNYWLHGYHMPKGVHSFTAEFWGWTWFQMLGRHRAAPPSSPDISHCAPALLGEGLLSSSLRVGQQLMPLPSVKTPALPTHTFPRRTQQRPSGEALLLIYVVALRLGLVLKAALCSW</sequence>
<dbReference type="PANTHER" id="PTHR14604:SF6">
    <property type="entry name" value="F-BOX AND WD REPEAT DOMAIN-CONTAINING 11-B"/>
    <property type="match status" value="1"/>
</dbReference>
<dbReference type="InterPro" id="IPR050995">
    <property type="entry name" value="WD-F-box_domain-protein"/>
</dbReference>
<accession>A6HDF8</accession>
<dbReference type="InterPro" id="IPR001680">
    <property type="entry name" value="WD40_rpt"/>
</dbReference>
<protein>
    <submittedName>
        <fullName evidence="4">F-box and WD-40 domain protein 11 (Predicted)</fullName>
    </submittedName>
</protein>
<gene>
    <name evidence="4" type="primary">Fbxw11_predicted</name>
    <name evidence="4" type="ORF">rCG_34520</name>
</gene>
<keyword evidence="1 3" id="KW-0853">WD repeat</keyword>
<evidence type="ECO:0000256" key="3">
    <source>
        <dbReference type="PROSITE-ProRule" id="PRU00221"/>
    </source>
</evidence>
<dbReference type="PROSITE" id="PS50294">
    <property type="entry name" value="WD_REPEATS_REGION"/>
    <property type="match status" value="5"/>
</dbReference>
<dbReference type="InterPro" id="IPR015943">
    <property type="entry name" value="WD40/YVTN_repeat-like_dom_sf"/>
</dbReference>
<dbReference type="CDD" id="cd00200">
    <property type="entry name" value="WD40"/>
    <property type="match status" value="1"/>
</dbReference>
<dbReference type="AlphaFoldDB" id="A6HDF8"/>
<feature type="repeat" description="WD" evidence="3">
    <location>
        <begin position="93"/>
        <end position="132"/>
    </location>
</feature>
<dbReference type="EMBL" id="CH473948">
    <property type="protein sequence ID" value="EDM04063.1"/>
    <property type="molecule type" value="Genomic_DNA"/>
</dbReference>
<dbReference type="Pfam" id="PF00400">
    <property type="entry name" value="WD40"/>
    <property type="match status" value="5"/>
</dbReference>
<dbReference type="SMART" id="SM00320">
    <property type="entry name" value="WD40"/>
    <property type="match status" value="5"/>
</dbReference>
<dbReference type="PROSITE" id="PS50082">
    <property type="entry name" value="WD_REPEATS_2"/>
    <property type="match status" value="5"/>
</dbReference>
<name>A6HDF8_RAT</name>
<dbReference type="InterPro" id="IPR036322">
    <property type="entry name" value="WD40_repeat_dom_sf"/>
</dbReference>
<reference evidence="4" key="1">
    <citation type="journal article" date="2005" name="Genome Res.">
        <title>Gene and alternative splicing annotation with AIR.</title>
        <authorList>
            <person name="Florea L."/>
            <person name="Di Francesco V."/>
            <person name="Miller J."/>
            <person name="Turner R."/>
            <person name="Yao A."/>
            <person name="Harris M."/>
            <person name="Walenz B."/>
            <person name="Mobarry C."/>
            <person name="Merkulov G.V."/>
            <person name="Charlab R."/>
            <person name="Dew I."/>
            <person name="Deng Z."/>
            <person name="Istrail S."/>
            <person name="Li P."/>
            <person name="Sutton G."/>
        </authorList>
    </citation>
    <scope>NUCLEOTIDE SEQUENCE</scope>
    <source>
        <strain evidence="4">BN</strain>
    </source>
</reference>
<organism evidence="4">
    <name type="scientific">Rattus norvegicus</name>
    <name type="common">Rat</name>
    <dbReference type="NCBI Taxonomy" id="10116"/>
    <lineage>
        <taxon>Eukaryota</taxon>
        <taxon>Metazoa</taxon>
        <taxon>Chordata</taxon>
        <taxon>Craniata</taxon>
        <taxon>Vertebrata</taxon>
        <taxon>Euteleostomi</taxon>
        <taxon>Mammalia</taxon>
        <taxon>Eutheria</taxon>
        <taxon>Euarchontoglires</taxon>
        <taxon>Glires</taxon>
        <taxon>Rodentia</taxon>
        <taxon>Myomorpha</taxon>
        <taxon>Muroidea</taxon>
        <taxon>Muridae</taxon>
        <taxon>Murinae</taxon>
        <taxon>Rattus</taxon>
    </lineage>
</organism>
<proteinExistence type="predicted"/>
<feature type="repeat" description="WD" evidence="3">
    <location>
        <begin position="216"/>
        <end position="248"/>
    </location>
</feature>
<dbReference type="PRINTS" id="PR00320">
    <property type="entry name" value="GPROTEINBRPT"/>
</dbReference>
<evidence type="ECO:0000313" key="4">
    <source>
        <dbReference type="EMBL" id="EDM04063.1"/>
    </source>
</evidence>
<dbReference type="Gene3D" id="1.20.1280.50">
    <property type="match status" value="1"/>
</dbReference>
<dbReference type="Proteomes" id="UP000234681">
    <property type="component" value="Chromosome 10"/>
</dbReference>
<feature type="repeat" description="WD" evidence="3">
    <location>
        <begin position="136"/>
        <end position="175"/>
    </location>
</feature>
<dbReference type="InterPro" id="IPR020472">
    <property type="entry name" value="WD40_PAC1"/>
</dbReference>
<feature type="repeat" description="WD" evidence="3">
    <location>
        <begin position="53"/>
        <end position="92"/>
    </location>
</feature>
<reference evidence="4" key="2">
    <citation type="submission" date="2005-07" db="EMBL/GenBank/DDBJ databases">
        <authorList>
            <person name="Mural R.J."/>
            <person name="Li P.W."/>
            <person name="Adams M.D."/>
            <person name="Amanatides P.G."/>
            <person name="Baden-Tillson H."/>
            <person name="Barnstead M."/>
            <person name="Chin S.H."/>
            <person name="Dew I."/>
            <person name="Evans C.A."/>
            <person name="Ferriera S."/>
            <person name="Flanigan M."/>
            <person name="Fosler C."/>
            <person name="Glodek A."/>
            <person name="Gu Z."/>
            <person name="Holt R.A."/>
            <person name="Jennings D."/>
            <person name="Kraft C.L."/>
            <person name="Lu F."/>
            <person name="Nguyen T."/>
            <person name="Nusskern D.R."/>
            <person name="Pfannkoch C.M."/>
            <person name="Sitter C."/>
            <person name="Sutton G.G."/>
            <person name="Venter J.C."/>
            <person name="Wang Z."/>
            <person name="Woodage T."/>
            <person name="Zheng X.H."/>
            <person name="Zhong F."/>
        </authorList>
    </citation>
    <scope>NUCLEOTIDE SEQUENCE</scope>
    <source>
        <strain evidence="4">BN</strain>
    </source>
</reference>
<evidence type="ECO:0000256" key="1">
    <source>
        <dbReference type="ARBA" id="ARBA00022574"/>
    </source>
</evidence>
<evidence type="ECO:0000256" key="2">
    <source>
        <dbReference type="ARBA" id="ARBA00022737"/>
    </source>
</evidence>
<dbReference type="Gene3D" id="2.130.10.10">
    <property type="entry name" value="YVTN repeat-like/Quinoprotein amine dehydrogenase"/>
    <property type="match status" value="1"/>
</dbReference>
<feature type="repeat" description="WD" evidence="3">
    <location>
        <begin position="176"/>
        <end position="215"/>
    </location>
</feature>
<keyword evidence="2" id="KW-0677">Repeat</keyword>
<dbReference type="SUPFAM" id="SSF50978">
    <property type="entry name" value="WD40 repeat-like"/>
    <property type="match status" value="1"/>
</dbReference>